<dbReference type="RefSeq" id="WP_345508410.1">
    <property type="nucleotide sequence ID" value="NZ_BAABIW010000020.1"/>
</dbReference>
<sequence>MVSPQTVERVGEAAPAPVPPSRPGSGARRRAVAVTAVLAGLLLVALVCSITLGSKPIPLSDVVQVLLGHGDGIDDRGIVDARLARTAVGVLVGAALAVAGAAMQGLTRNPLADPGLLGVNAGAALAVVVAISVFGVGSLTGYVWWAMAGAGVAAVLVHALAGLAGGGVTPLRLTLAGAAVTAGLTSWSSGLLVSNRQSFDAFRFWQVGTIGGRGLDLVMTVLPFVVVGLVVVLLAVRRLNALALGDDLARGLGENVVLARVAVAVGVAVLCGAATALAGPVGFLGLVVPHVARFVVGPDHRRIVPVCLVAGPTLLLLADTVGRLVARPSEVQAGIMTAVVGVPFFVVLVRRGRMASL</sequence>
<keyword evidence="3" id="KW-0813">Transport</keyword>
<protein>
    <submittedName>
        <fullName evidence="10">Iron ABC transporter permease</fullName>
    </submittedName>
</protein>
<keyword evidence="5 9" id="KW-0812">Transmembrane</keyword>
<feature type="transmembrane region" description="Helical" evidence="9">
    <location>
        <begin position="214"/>
        <end position="236"/>
    </location>
</feature>
<keyword evidence="6 9" id="KW-1133">Transmembrane helix</keyword>
<feature type="transmembrane region" description="Helical" evidence="9">
    <location>
        <begin position="31"/>
        <end position="52"/>
    </location>
</feature>
<dbReference type="InterPro" id="IPR037294">
    <property type="entry name" value="ABC_BtuC-like"/>
</dbReference>
<feature type="transmembrane region" description="Helical" evidence="9">
    <location>
        <begin position="257"/>
        <end position="275"/>
    </location>
</feature>
<evidence type="ECO:0000313" key="11">
    <source>
        <dbReference type="Proteomes" id="UP001500427"/>
    </source>
</evidence>
<feature type="transmembrane region" description="Helical" evidence="9">
    <location>
        <begin position="115"/>
        <end position="136"/>
    </location>
</feature>
<keyword evidence="4" id="KW-1003">Cell membrane</keyword>
<dbReference type="PANTHER" id="PTHR30472">
    <property type="entry name" value="FERRIC ENTEROBACTIN TRANSPORT SYSTEM PERMEASE PROTEIN"/>
    <property type="match status" value="1"/>
</dbReference>
<evidence type="ECO:0000256" key="1">
    <source>
        <dbReference type="ARBA" id="ARBA00004651"/>
    </source>
</evidence>
<keyword evidence="7 9" id="KW-0472">Membrane</keyword>
<feature type="transmembrane region" description="Helical" evidence="9">
    <location>
        <begin position="331"/>
        <end position="349"/>
    </location>
</feature>
<gene>
    <name evidence="10" type="ORF">GCM10023258_31030</name>
</gene>
<keyword evidence="11" id="KW-1185">Reference proteome</keyword>
<feature type="transmembrane region" description="Helical" evidence="9">
    <location>
        <begin position="83"/>
        <end position="103"/>
    </location>
</feature>
<evidence type="ECO:0000256" key="6">
    <source>
        <dbReference type="ARBA" id="ARBA00022989"/>
    </source>
</evidence>
<feature type="region of interest" description="Disordered" evidence="8">
    <location>
        <begin position="1"/>
        <end position="26"/>
    </location>
</feature>
<dbReference type="Pfam" id="PF01032">
    <property type="entry name" value="FecCD"/>
    <property type="match status" value="1"/>
</dbReference>
<evidence type="ECO:0000256" key="9">
    <source>
        <dbReference type="SAM" id="Phobius"/>
    </source>
</evidence>
<dbReference type="SUPFAM" id="SSF81345">
    <property type="entry name" value="ABC transporter involved in vitamin B12 uptake, BtuC"/>
    <property type="match status" value="1"/>
</dbReference>
<dbReference type="Proteomes" id="UP001500427">
    <property type="component" value="Unassembled WGS sequence"/>
</dbReference>
<dbReference type="CDD" id="cd06550">
    <property type="entry name" value="TM_ABC_iron-siderophores_like"/>
    <property type="match status" value="1"/>
</dbReference>
<evidence type="ECO:0000313" key="10">
    <source>
        <dbReference type="EMBL" id="GAA5032241.1"/>
    </source>
</evidence>
<feature type="transmembrane region" description="Helical" evidence="9">
    <location>
        <begin position="173"/>
        <end position="194"/>
    </location>
</feature>
<accession>A0ABP9JJB8</accession>
<evidence type="ECO:0000256" key="3">
    <source>
        <dbReference type="ARBA" id="ARBA00022448"/>
    </source>
</evidence>
<comment type="similarity">
    <text evidence="2">Belongs to the binding-protein-dependent transport system permease family. FecCD subfamily.</text>
</comment>
<reference evidence="11" key="1">
    <citation type="journal article" date="2019" name="Int. J. Syst. Evol. Microbiol.">
        <title>The Global Catalogue of Microorganisms (GCM) 10K type strain sequencing project: providing services to taxonomists for standard genome sequencing and annotation.</title>
        <authorList>
            <consortium name="The Broad Institute Genomics Platform"/>
            <consortium name="The Broad Institute Genome Sequencing Center for Infectious Disease"/>
            <person name="Wu L."/>
            <person name="Ma J."/>
        </authorList>
    </citation>
    <scope>NUCLEOTIDE SEQUENCE [LARGE SCALE GENOMIC DNA]</scope>
    <source>
        <strain evidence="11">JCM 17687</strain>
    </source>
</reference>
<feature type="transmembrane region" description="Helical" evidence="9">
    <location>
        <begin position="142"/>
        <end position="161"/>
    </location>
</feature>
<evidence type="ECO:0000256" key="2">
    <source>
        <dbReference type="ARBA" id="ARBA00007935"/>
    </source>
</evidence>
<comment type="caution">
    <text evidence="10">The sequence shown here is derived from an EMBL/GenBank/DDBJ whole genome shotgun (WGS) entry which is preliminary data.</text>
</comment>
<evidence type="ECO:0000256" key="4">
    <source>
        <dbReference type="ARBA" id="ARBA00022475"/>
    </source>
</evidence>
<dbReference type="PANTHER" id="PTHR30472:SF1">
    <property type="entry name" value="FE(3+) DICITRATE TRANSPORT SYSTEM PERMEASE PROTEIN FECC-RELATED"/>
    <property type="match status" value="1"/>
</dbReference>
<dbReference type="InterPro" id="IPR000522">
    <property type="entry name" value="ABC_transptr_permease_BtuC"/>
</dbReference>
<organism evidence="10 11">
    <name type="scientific">Terrabacter aeriphilus</name>
    <dbReference type="NCBI Taxonomy" id="515662"/>
    <lineage>
        <taxon>Bacteria</taxon>
        <taxon>Bacillati</taxon>
        <taxon>Actinomycetota</taxon>
        <taxon>Actinomycetes</taxon>
        <taxon>Micrococcales</taxon>
        <taxon>Intrasporangiaceae</taxon>
        <taxon>Terrabacter</taxon>
    </lineage>
</organism>
<dbReference type="EMBL" id="BAABIW010000020">
    <property type="protein sequence ID" value="GAA5032241.1"/>
    <property type="molecule type" value="Genomic_DNA"/>
</dbReference>
<evidence type="ECO:0000256" key="7">
    <source>
        <dbReference type="ARBA" id="ARBA00023136"/>
    </source>
</evidence>
<name>A0ABP9JJB8_9MICO</name>
<proteinExistence type="inferred from homology"/>
<dbReference type="Gene3D" id="1.10.3470.10">
    <property type="entry name" value="ABC transporter involved in vitamin B12 uptake, BtuC"/>
    <property type="match status" value="1"/>
</dbReference>
<evidence type="ECO:0000256" key="5">
    <source>
        <dbReference type="ARBA" id="ARBA00022692"/>
    </source>
</evidence>
<comment type="subcellular location">
    <subcellularLocation>
        <location evidence="1">Cell membrane</location>
        <topology evidence="1">Multi-pass membrane protein</topology>
    </subcellularLocation>
</comment>
<evidence type="ECO:0000256" key="8">
    <source>
        <dbReference type="SAM" id="MobiDB-lite"/>
    </source>
</evidence>